<dbReference type="EMBL" id="FNBG01000020">
    <property type="protein sequence ID" value="SDF90494.1"/>
    <property type="molecule type" value="Genomic_DNA"/>
</dbReference>
<dbReference type="InterPro" id="IPR009057">
    <property type="entry name" value="Homeodomain-like_sf"/>
</dbReference>
<feature type="domain" description="HTH tetR-type" evidence="5">
    <location>
        <begin position="11"/>
        <end position="71"/>
    </location>
</feature>
<reference evidence="6 7" key="1">
    <citation type="submission" date="2016-10" db="EMBL/GenBank/DDBJ databases">
        <authorList>
            <person name="de Groot N.N."/>
        </authorList>
    </citation>
    <scope>NUCLEOTIDE SEQUENCE [LARGE SCALE GENOMIC DNA]</scope>
    <source>
        <strain evidence="6 7">DSM 28129</strain>
    </source>
</reference>
<keyword evidence="2 4" id="KW-0238">DNA-binding</keyword>
<feature type="DNA-binding region" description="H-T-H motif" evidence="4">
    <location>
        <begin position="34"/>
        <end position="53"/>
    </location>
</feature>
<keyword evidence="3" id="KW-0804">Transcription</keyword>
<evidence type="ECO:0000256" key="3">
    <source>
        <dbReference type="ARBA" id="ARBA00023163"/>
    </source>
</evidence>
<evidence type="ECO:0000256" key="1">
    <source>
        <dbReference type="ARBA" id="ARBA00023015"/>
    </source>
</evidence>
<dbReference type="InterPro" id="IPR050109">
    <property type="entry name" value="HTH-type_TetR-like_transc_reg"/>
</dbReference>
<dbReference type="InterPro" id="IPR025996">
    <property type="entry name" value="MT1864/Rv1816-like_C"/>
</dbReference>
<keyword evidence="7" id="KW-1185">Reference proteome</keyword>
<dbReference type="Pfam" id="PF13305">
    <property type="entry name" value="TetR_C_33"/>
    <property type="match status" value="1"/>
</dbReference>
<accession>A0A1G7PW57</accession>
<dbReference type="PRINTS" id="PR00455">
    <property type="entry name" value="HTHTETR"/>
</dbReference>
<dbReference type="STRING" id="670482.SAMN04488542_12012"/>
<dbReference type="SUPFAM" id="SSF48498">
    <property type="entry name" value="Tetracyclin repressor-like, C-terminal domain"/>
    <property type="match status" value="1"/>
</dbReference>
<sequence length="201" mass="23652">MSMARRAVEQELSRDRIMDAARHLFITKGYRGISMRSIGQHLGYSHGSLYYHFKEKAELFYAIVVQDFNHLAQLCEQVTRRPPSEGMTKAEQLMLEFIKFGLDHPHQYEIMFMLRDEEILTYCRAEQSKCFDMFDTIIRQFLKEEKHPLENNPSLPLSMFLGIHGFISFYIQDRLTFEEIMPAAVAHVKMLSQSNYRLLTS</sequence>
<dbReference type="PROSITE" id="PS50977">
    <property type="entry name" value="HTH_TETR_2"/>
    <property type="match status" value="1"/>
</dbReference>
<dbReference type="GO" id="GO:0000976">
    <property type="term" value="F:transcription cis-regulatory region binding"/>
    <property type="evidence" value="ECO:0007669"/>
    <property type="project" value="TreeGrafter"/>
</dbReference>
<evidence type="ECO:0000256" key="4">
    <source>
        <dbReference type="PROSITE-ProRule" id="PRU00335"/>
    </source>
</evidence>
<dbReference type="GO" id="GO:0003700">
    <property type="term" value="F:DNA-binding transcription factor activity"/>
    <property type="evidence" value="ECO:0007669"/>
    <property type="project" value="TreeGrafter"/>
</dbReference>
<name>A0A1G7PW57_9BACL</name>
<evidence type="ECO:0000313" key="7">
    <source>
        <dbReference type="Proteomes" id="UP000198972"/>
    </source>
</evidence>
<gene>
    <name evidence="6" type="ORF">SAMN04488542_12012</name>
</gene>
<organism evidence="6 7">
    <name type="scientific">Fontibacillus panacisegetis</name>
    <dbReference type="NCBI Taxonomy" id="670482"/>
    <lineage>
        <taxon>Bacteria</taxon>
        <taxon>Bacillati</taxon>
        <taxon>Bacillota</taxon>
        <taxon>Bacilli</taxon>
        <taxon>Bacillales</taxon>
        <taxon>Paenibacillaceae</taxon>
        <taxon>Fontibacillus</taxon>
    </lineage>
</organism>
<dbReference type="InterPro" id="IPR001647">
    <property type="entry name" value="HTH_TetR"/>
</dbReference>
<dbReference type="InterPro" id="IPR036271">
    <property type="entry name" value="Tet_transcr_reg_TetR-rel_C_sf"/>
</dbReference>
<evidence type="ECO:0000256" key="2">
    <source>
        <dbReference type="ARBA" id="ARBA00023125"/>
    </source>
</evidence>
<dbReference type="Pfam" id="PF00440">
    <property type="entry name" value="TetR_N"/>
    <property type="match status" value="1"/>
</dbReference>
<dbReference type="AlphaFoldDB" id="A0A1G7PW57"/>
<dbReference type="SUPFAM" id="SSF46689">
    <property type="entry name" value="Homeodomain-like"/>
    <property type="match status" value="1"/>
</dbReference>
<evidence type="ECO:0000259" key="5">
    <source>
        <dbReference type="PROSITE" id="PS50977"/>
    </source>
</evidence>
<dbReference type="Proteomes" id="UP000198972">
    <property type="component" value="Unassembled WGS sequence"/>
</dbReference>
<protein>
    <submittedName>
        <fullName evidence="6">DNA-binding transcriptional regulator, AcrR family</fullName>
    </submittedName>
</protein>
<dbReference type="PANTHER" id="PTHR30055:SF234">
    <property type="entry name" value="HTH-TYPE TRANSCRIPTIONAL REGULATOR BETI"/>
    <property type="match status" value="1"/>
</dbReference>
<evidence type="ECO:0000313" key="6">
    <source>
        <dbReference type="EMBL" id="SDF90494.1"/>
    </source>
</evidence>
<dbReference type="Gene3D" id="1.10.357.10">
    <property type="entry name" value="Tetracycline Repressor, domain 2"/>
    <property type="match status" value="1"/>
</dbReference>
<dbReference type="PANTHER" id="PTHR30055">
    <property type="entry name" value="HTH-TYPE TRANSCRIPTIONAL REGULATOR RUTR"/>
    <property type="match status" value="1"/>
</dbReference>
<proteinExistence type="predicted"/>
<keyword evidence="1" id="KW-0805">Transcription regulation</keyword>